<dbReference type="AlphaFoldDB" id="A0AA46NAP1"/>
<dbReference type="Proteomes" id="UP001164100">
    <property type="component" value="Chromosome"/>
</dbReference>
<dbReference type="InterPro" id="IPR001296">
    <property type="entry name" value="Glyco_trans_1"/>
</dbReference>
<dbReference type="SUPFAM" id="SSF53756">
    <property type="entry name" value="UDP-Glycosyltransferase/glycogen phosphorylase"/>
    <property type="match status" value="1"/>
</dbReference>
<accession>A0AA46NAP1</accession>
<evidence type="ECO:0000313" key="3">
    <source>
        <dbReference type="Proteomes" id="UP001164100"/>
    </source>
</evidence>
<gene>
    <name evidence="2" type="ORF">NGX11_02400</name>
</gene>
<feature type="domain" description="Glycosyl transferase family 1" evidence="1">
    <location>
        <begin position="174"/>
        <end position="331"/>
    </location>
</feature>
<name>A0AA46NAP1_9BACT</name>
<keyword evidence="2" id="KW-0328">Glycosyltransferase</keyword>
<evidence type="ECO:0000259" key="1">
    <source>
        <dbReference type="Pfam" id="PF00534"/>
    </source>
</evidence>
<dbReference type="GO" id="GO:0016757">
    <property type="term" value="F:glycosyltransferase activity"/>
    <property type="evidence" value="ECO:0007669"/>
    <property type="project" value="UniProtKB-KW"/>
</dbReference>
<proteinExistence type="predicted"/>
<organism evidence="2 3">
    <name type="scientific">Aliarcobacter cryaerophilus</name>
    <dbReference type="NCBI Taxonomy" id="28198"/>
    <lineage>
        <taxon>Bacteria</taxon>
        <taxon>Pseudomonadati</taxon>
        <taxon>Campylobacterota</taxon>
        <taxon>Epsilonproteobacteria</taxon>
        <taxon>Campylobacterales</taxon>
        <taxon>Arcobacteraceae</taxon>
        <taxon>Aliarcobacter</taxon>
    </lineage>
</organism>
<dbReference type="PANTHER" id="PTHR12526">
    <property type="entry name" value="GLYCOSYLTRANSFERASE"/>
    <property type="match status" value="1"/>
</dbReference>
<evidence type="ECO:0000313" key="2">
    <source>
        <dbReference type="EMBL" id="UYF43800.1"/>
    </source>
</evidence>
<dbReference type="Pfam" id="PF00534">
    <property type="entry name" value="Glycos_transf_1"/>
    <property type="match status" value="1"/>
</dbReference>
<keyword evidence="2" id="KW-0808">Transferase</keyword>
<sequence length="355" mass="41675">MIKNDYIGIICLSSNFGGMELDTIKLAKKLFPYRKIVLIIKEEGFIHKNFNKYFSLSDKIDLETIKFKSTLSFNIILKARDIVKKYNIRNVIFFGASELKSLYFSFLGLDINLIVRHGTTKSTPKKDWFHKLIYSRINYHVCISKHIQKNIEYIIPFGKHTKSILIYPSIEIPNFKKRKNEKLTLIHTGRISQGKGQTDAIKACSILVENNIDFIFYVVGGFEKDYEKEFLDFYNNLNYKDKIILAGFSNEIEKYLEKSHIFIFPSYGEGFGNSFVEALSFKLKCVSYANTSFFEFKKIGFDFEMVENKNIDNLKQSLLKIVKDEIKFDFEKNIELIKNIFYENQEVKKYLEIII</sequence>
<dbReference type="Gene3D" id="3.40.50.2000">
    <property type="entry name" value="Glycogen Phosphorylase B"/>
    <property type="match status" value="2"/>
</dbReference>
<dbReference type="RefSeq" id="WP_263514762.1">
    <property type="nucleotide sequence ID" value="NZ_CP099556.1"/>
</dbReference>
<dbReference type="EC" id="2.4.-.-" evidence="2"/>
<reference evidence="2" key="1">
    <citation type="journal article" date="2022" name="Front. Microbiol.">
        <title>Species classification and novel plasmid identifications in Arcobacter cryaerophilus and Arcobacter cryaerophilus-like organisms.</title>
        <authorList>
            <person name="Zhou G."/>
            <person name="Wang M."/>
            <person name="Wang H."/>
            <person name="Chen X."/>
            <person name="Gu Y."/>
            <person name="Shao Z."/>
            <person name="Zhang J."/>
            <person name="Zhang M."/>
        </authorList>
    </citation>
    <scope>NUCLEOTIDE SEQUENCE</scope>
    <source>
        <strain evidence="2">ICDCAC48</strain>
    </source>
</reference>
<protein>
    <submittedName>
        <fullName evidence="2">Glycosyltransferase</fullName>
        <ecNumber evidence="2">2.4.-.-</ecNumber>
    </submittedName>
</protein>
<dbReference type="EMBL" id="CP099556">
    <property type="protein sequence ID" value="UYF43800.1"/>
    <property type="molecule type" value="Genomic_DNA"/>
</dbReference>